<evidence type="ECO:0000313" key="12">
    <source>
        <dbReference type="EMBL" id="WVZ69577.1"/>
    </source>
</evidence>
<name>A0AAQ3TCM6_PASNO</name>
<dbReference type="SUPFAM" id="SSF50630">
    <property type="entry name" value="Acid proteases"/>
    <property type="match status" value="1"/>
</dbReference>
<evidence type="ECO:0000256" key="8">
    <source>
        <dbReference type="RuleBase" id="RU000454"/>
    </source>
</evidence>
<gene>
    <name evidence="12" type="ORF">U9M48_018345</name>
</gene>
<keyword evidence="5" id="KW-0865">Zymogen</keyword>
<dbReference type="Proteomes" id="UP001341281">
    <property type="component" value="Chromosome 04"/>
</dbReference>
<dbReference type="GO" id="GO:0006508">
    <property type="term" value="P:proteolysis"/>
    <property type="evidence" value="ECO:0007669"/>
    <property type="project" value="UniProtKB-KW"/>
</dbReference>
<keyword evidence="2 8" id="KW-0645">Protease</keyword>
<dbReference type="PROSITE" id="PS51767">
    <property type="entry name" value="PEPTIDASE_A1"/>
    <property type="match status" value="1"/>
</dbReference>
<dbReference type="PANTHER" id="PTHR47966:SF50">
    <property type="entry name" value="OS01G0631900 PROTEIN"/>
    <property type="match status" value="1"/>
</dbReference>
<evidence type="ECO:0000256" key="9">
    <source>
        <dbReference type="SAM" id="Phobius"/>
    </source>
</evidence>
<evidence type="ECO:0000259" key="11">
    <source>
        <dbReference type="PROSITE" id="PS51767"/>
    </source>
</evidence>
<dbReference type="PANTHER" id="PTHR47966">
    <property type="entry name" value="BETA-SITE APP-CLEAVING ENZYME, ISOFORM A-RELATED"/>
    <property type="match status" value="1"/>
</dbReference>
<comment type="similarity">
    <text evidence="1 8">Belongs to the peptidase A1 family.</text>
</comment>
<sequence>MLRRRPLQLALGLPVRSLQGRASECFVIAVRSADQDMGPARSRTCGATICVLLSVLSAATMTAALLASSNSDDGLIRIPLKKRSIMESIYGDLLPKATSTPESQAAATAAAAALRDVDDPVRAAIAQAREREHQMLVEAAAMERRRQYYWSYSSRSSSSRTTAALAAVCVTGEVVALKNFLNAQYFGQIGVGCPPQNFTVVFDTGSANLWVPSAKCFFSREQIITVVGLSSTFVWLRYPGTPASIHYGTGGIAGFYSQDQITIGNLVVQNQEFIEATHEPGFTFLLARFDGILGLGFQEISVEGSVPVWYNMVNQSLVKEPVFSFWLNRDPIDGEGGEIVFGGDDPRHYKGSHTYTRVTRKAYWQFEMGDFLIGGRSIGICVDGCAVIADSGTSLIAGPLFAIAQIHERIGASGVVNHECKQVVADHGLQMLELLKAQTPPAEICSKIGLCTFDGTHGVSAGIESVARSVDGTSDAICNACEMIVLWMQSEFNQNKTEGTLEYVNRLCENMPDPVGSHVDCRRIDSLQTVAFSIGGRAFELRPDQYILKVGEGFMAHCISGFTALDVPPPVGPLWILGDVFMGAYHTIFDFGKMRIGFADSA</sequence>
<dbReference type="InterPro" id="IPR033121">
    <property type="entry name" value="PEPTIDASE_A1"/>
</dbReference>
<evidence type="ECO:0000256" key="7">
    <source>
        <dbReference type="PIRSR" id="PIRSR601461-1"/>
    </source>
</evidence>
<dbReference type="Pfam" id="PF00026">
    <property type="entry name" value="Asp"/>
    <property type="match status" value="1"/>
</dbReference>
<evidence type="ECO:0000259" key="10">
    <source>
        <dbReference type="PROSITE" id="PS50015"/>
    </source>
</evidence>
<dbReference type="PROSITE" id="PS00141">
    <property type="entry name" value="ASP_PROTEASE"/>
    <property type="match status" value="2"/>
</dbReference>
<keyword evidence="9" id="KW-0472">Membrane</keyword>
<proteinExistence type="inferred from homology"/>
<reference evidence="12 13" key="1">
    <citation type="submission" date="2024-02" db="EMBL/GenBank/DDBJ databases">
        <title>High-quality chromosome-scale genome assembly of Pensacola bahiagrass (Paspalum notatum Flugge var. saurae).</title>
        <authorList>
            <person name="Vega J.M."/>
            <person name="Podio M."/>
            <person name="Orjuela J."/>
            <person name="Siena L.A."/>
            <person name="Pessino S.C."/>
            <person name="Combes M.C."/>
            <person name="Mariac C."/>
            <person name="Albertini E."/>
            <person name="Pupilli F."/>
            <person name="Ortiz J.P.A."/>
            <person name="Leblanc O."/>
        </authorList>
    </citation>
    <scope>NUCLEOTIDE SEQUENCE [LARGE SCALE GENOMIC DNA]</scope>
    <source>
        <strain evidence="12">R1</strain>
        <tissue evidence="12">Leaf</tissue>
    </source>
</reference>
<dbReference type="InterPro" id="IPR011001">
    <property type="entry name" value="Saposin-like"/>
</dbReference>
<evidence type="ECO:0000256" key="1">
    <source>
        <dbReference type="ARBA" id="ARBA00007447"/>
    </source>
</evidence>
<keyword evidence="6" id="KW-1015">Disulfide bond</keyword>
<feature type="domain" description="Saposin B-type" evidence="10">
    <location>
        <begin position="415"/>
        <end position="455"/>
    </location>
</feature>
<accession>A0AAQ3TCM6</accession>
<keyword evidence="9" id="KW-0812">Transmembrane</keyword>
<evidence type="ECO:0008006" key="14">
    <source>
        <dbReference type="Google" id="ProtNLM"/>
    </source>
</evidence>
<evidence type="ECO:0000256" key="3">
    <source>
        <dbReference type="ARBA" id="ARBA00022750"/>
    </source>
</evidence>
<dbReference type="PRINTS" id="PR00792">
    <property type="entry name" value="PEPSIN"/>
</dbReference>
<dbReference type="InterPro" id="IPR021109">
    <property type="entry name" value="Peptidase_aspartic_dom_sf"/>
</dbReference>
<dbReference type="InterPro" id="IPR008139">
    <property type="entry name" value="SaposinB_dom"/>
</dbReference>
<dbReference type="SUPFAM" id="SSF47862">
    <property type="entry name" value="Saposin"/>
    <property type="match status" value="1"/>
</dbReference>
<feature type="transmembrane region" description="Helical" evidence="9">
    <location>
        <begin position="46"/>
        <end position="67"/>
    </location>
</feature>
<dbReference type="PROSITE" id="PS50015">
    <property type="entry name" value="SAP_B"/>
    <property type="match status" value="2"/>
</dbReference>
<evidence type="ECO:0000256" key="6">
    <source>
        <dbReference type="ARBA" id="ARBA00023157"/>
    </source>
</evidence>
<dbReference type="InterPro" id="IPR001969">
    <property type="entry name" value="Aspartic_peptidase_AS"/>
</dbReference>
<evidence type="ECO:0000256" key="4">
    <source>
        <dbReference type="ARBA" id="ARBA00022801"/>
    </source>
</evidence>
<keyword evidence="13" id="KW-1185">Reference proteome</keyword>
<dbReference type="Gene3D" id="2.40.70.10">
    <property type="entry name" value="Acid Proteases"/>
    <property type="match status" value="2"/>
</dbReference>
<dbReference type="Pfam" id="PF03489">
    <property type="entry name" value="SapB_2"/>
    <property type="match status" value="1"/>
</dbReference>
<dbReference type="AlphaFoldDB" id="A0AAQ3TCM6"/>
<dbReference type="InterPro" id="IPR001461">
    <property type="entry name" value="Aspartic_peptidase_A1"/>
</dbReference>
<keyword evidence="3 8" id="KW-0064">Aspartyl protease</keyword>
<dbReference type="GO" id="GO:0004190">
    <property type="term" value="F:aspartic-type endopeptidase activity"/>
    <property type="evidence" value="ECO:0007669"/>
    <property type="project" value="UniProtKB-KW"/>
</dbReference>
<evidence type="ECO:0000313" key="13">
    <source>
        <dbReference type="Proteomes" id="UP001341281"/>
    </source>
</evidence>
<protein>
    <recommendedName>
        <fullName evidence="14">Aspartic proteinase oryzasin-1</fullName>
    </recommendedName>
</protein>
<dbReference type="EMBL" id="CP144748">
    <property type="protein sequence ID" value="WVZ69577.1"/>
    <property type="molecule type" value="Genomic_DNA"/>
</dbReference>
<evidence type="ECO:0000256" key="5">
    <source>
        <dbReference type="ARBA" id="ARBA00023145"/>
    </source>
</evidence>
<dbReference type="Gene3D" id="1.10.225.10">
    <property type="entry name" value="Saposin-like"/>
    <property type="match status" value="1"/>
</dbReference>
<feature type="active site" evidence="7">
    <location>
        <position position="203"/>
    </location>
</feature>
<dbReference type="InterPro" id="IPR008138">
    <property type="entry name" value="SapB_2"/>
</dbReference>
<keyword evidence="4 8" id="KW-0378">Hydrolase</keyword>
<evidence type="ECO:0000256" key="2">
    <source>
        <dbReference type="ARBA" id="ARBA00022670"/>
    </source>
</evidence>
<dbReference type="FunFam" id="2.40.70.10:FF:000115">
    <property type="entry name" value="Lysosomal aspartic protease"/>
    <property type="match status" value="1"/>
</dbReference>
<feature type="active site" evidence="7">
    <location>
        <position position="390"/>
    </location>
</feature>
<feature type="domain" description="Saposin B-type" evidence="10">
    <location>
        <begin position="474"/>
        <end position="514"/>
    </location>
</feature>
<keyword evidence="9" id="KW-1133">Transmembrane helix</keyword>
<feature type="domain" description="Peptidase A1" evidence="11">
    <location>
        <begin position="185"/>
        <end position="599"/>
    </location>
</feature>
<organism evidence="12 13">
    <name type="scientific">Paspalum notatum var. saurae</name>
    <dbReference type="NCBI Taxonomy" id="547442"/>
    <lineage>
        <taxon>Eukaryota</taxon>
        <taxon>Viridiplantae</taxon>
        <taxon>Streptophyta</taxon>
        <taxon>Embryophyta</taxon>
        <taxon>Tracheophyta</taxon>
        <taxon>Spermatophyta</taxon>
        <taxon>Magnoliopsida</taxon>
        <taxon>Liliopsida</taxon>
        <taxon>Poales</taxon>
        <taxon>Poaceae</taxon>
        <taxon>PACMAD clade</taxon>
        <taxon>Panicoideae</taxon>
        <taxon>Andropogonodae</taxon>
        <taxon>Paspaleae</taxon>
        <taxon>Paspalinae</taxon>
        <taxon>Paspalum</taxon>
    </lineage>
</organism>